<evidence type="ECO:0000313" key="2">
    <source>
        <dbReference type="EMBL" id="QNE22239.1"/>
    </source>
</evidence>
<evidence type="ECO:0000313" key="3">
    <source>
        <dbReference type="Proteomes" id="UP000515563"/>
    </source>
</evidence>
<gene>
    <name evidence="2" type="ORF">F1D05_35475</name>
</gene>
<feature type="transmembrane region" description="Helical" evidence="1">
    <location>
        <begin position="29"/>
        <end position="48"/>
    </location>
</feature>
<proteinExistence type="predicted"/>
<dbReference type="Proteomes" id="UP000515563">
    <property type="component" value="Chromosome"/>
</dbReference>
<dbReference type="RefSeq" id="WP_185444651.1">
    <property type="nucleotide sequence ID" value="NZ_CP043661.1"/>
</dbReference>
<organism evidence="2 3">
    <name type="scientific">Kribbella qitaiheensis</name>
    <dbReference type="NCBI Taxonomy" id="1544730"/>
    <lineage>
        <taxon>Bacteria</taxon>
        <taxon>Bacillati</taxon>
        <taxon>Actinomycetota</taxon>
        <taxon>Actinomycetes</taxon>
        <taxon>Propionibacteriales</taxon>
        <taxon>Kribbellaceae</taxon>
        <taxon>Kribbella</taxon>
    </lineage>
</organism>
<keyword evidence="3" id="KW-1185">Reference proteome</keyword>
<keyword evidence="1" id="KW-0812">Transmembrane</keyword>
<evidence type="ECO:0000256" key="1">
    <source>
        <dbReference type="SAM" id="Phobius"/>
    </source>
</evidence>
<protein>
    <submittedName>
        <fullName evidence="2">Uncharacterized protein</fullName>
    </submittedName>
</protein>
<keyword evidence="1" id="KW-0472">Membrane</keyword>
<dbReference type="KEGG" id="kqi:F1D05_35475"/>
<sequence>MRINVGILLMTAGAILAFAVHHGSGPVNLTVVGVVIMLGAAAGLWLSYRVLRQQERDDITLIKPGIEEQYDTAPHEYAIQEQIDVTPVAYQDGHSPTQN</sequence>
<keyword evidence="1" id="KW-1133">Transmembrane helix</keyword>
<dbReference type="EMBL" id="CP043661">
    <property type="protein sequence ID" value="QNE22239.1"/>
    <property type="molecule type" value="Genomic_DNA"/>
</dbReference>
<dbReference type="AlphaFoldDB" id="A0A7G6X7M4"/>
<name>A0A7G6X7M4_9ACTN</name>
<reference evidence="2 3" key="2">
    <citation type="journal article" date="2020" name="Microbiol. Resour. Announc.">
        <title>Antarctic desert soil bacteria exhibit high novel natural product potential, evaluated through long-read genome sequencing and comparative genomics.</title>
        <authorList>
            <person name="Benaud N."/>
            <person name="Edwards R.J."/>
            <person name="Amos T.G."/>
            <person name="D'Agostino P.M."/>
            <person name="Gutierrez-Chavez C."/>
            <person name="Montgomery K."/>
            <person name="Nicetic I."/>
            <person name="Ferrari B.C."/>
        </authorList>
    </citation>
    <scope>NUCLEOTIDE SEQUENCE [LARGE SCALE GENOMIC DNA]</scope>
    <source>
        <strain evidence="2 3">SPB151</strain>
    </source>
</reference>
<accession>A0A7G6X7M4</accession>
<reference evidence="3" key="1">
    <citation type="submission" date="2019-09" db="EMBL/GenBank/DDBJ databases">
        <title>Antimicrobial potential of Antarctic Bacteria.</title>
        <authorList>
            <person name="Benaud N."/>
            <person name="Edwards R.J."/>
            <person name="Ferrari B.C."/>
        </authorList>
    </citation>
    <scope>NUCLEOTIDE SEQUENCE [LARGE SCALE GENOMIC DNA]</scope>
    <source>
        <strain evidence="3">SPB151</strain>
    </source>
</reference>